<comment type="caution">
    <text evidence="1">The sequence shown here is derived from an EMBL/GenBank/DDBJ whole genome shotgun (WGS) entry which is preliminary data.</text>
</comment>
<keyword evidence="2" id="KW-1185">Reference proteome</keyword>
<gene>
    <name evidence="1" type="ORF">M8523_03520</name>
</gene>
<dbReference type="Proteomes" id="UP001165667">
    <property type="component" value="Unassembled WGS sequence"/>
</dbReference>
<organism evidence="1 2">
    <name type="scientific">Lichenifustis flavocetrariae</name>
    <dbReference type="NCBI Taxonomy" id="2949735"/>
    <lineage>
        <taxon>Bacteria</taxon>
        <taxon>Pseudomonadati</taxon>
        <taxon>Pseudomonadota</taxon>
        <taxon>Alphaproteobacteria</taxon>
        <taxon>Hyphomicrobiales</taxon>
        <taxon>Lichenihabitantaceae</taxon>
        <taxon>Lichenifustis</taxon>
    </lineage>
</organism>
<protein>
    <submittedName>
        <fullName evidence="1">Uncharacterized protein</fullName>
    </submittedName>
</protein>
<dbReference type="EMBL" id="JAMOIM010000002">
    <property type="protein sequence ID" value="MCW6507086.1"/>
    <property type="molecule type" value="Genomic_DNA"/>
</dbReference>
<proteinExistence type="predicted"/>
<name>A0AA41YR94_9HYPH</name>
<reference evidence="1" key="1">
    <citation type="submission" date="2022-05" db="EMBL/GenBank/DDBJ databases">
        <authorList>
            <person name="Pankratov T."/>
        </authorList>
    </citation>
    <scope>NUCLEOTIDE SEQUENCE</scope>
    <source>
        <strain evidence="1">BP6-180914</strain>
    </source>
</reference>
<dbReference type="RefSeq" id="WP_282583458.1">
    <property type="nucleotide sequence ID" value="NZ_JAMOIM010000002.1"/>
</dbReference>
<dbReference type="AlphaFoldDB" id="A0AA41YR94"/>
<evidence type="ECO:0000313" key="1">
    <source>
        <dbReference type="EMBL" id="MCW6507086.1"/>
    </source>
</evidence>
<sequence length="163" mass="17693">MTEHPIENRARVNRAILDAVLDDSDPKAMARTIGEMAGALACVPGVEAAEILAIVHVAAWAVVDHLKEGVAGERARDDARRLCRHPRDRAAAGTGRFRRGLRVTDALTALAFAIDSVADHDFDPTMQNLEQVLAAARGQECQRSRTFRGLGAECMRSLTFHPA</sequence>
<accession>A0AA41YR94</accession>
<evidence type="ECO:0000313" key="2">
    <source>
        <dbReference type="Proteomes" id="UP001165667"/>
    </source>
</evidence>